<gene>
    <name evidence="3" type="ORF">Ciccas_011730</name>
</gene>
<feature type="transmembrane region" description="Helical" evidence="2">
    <location>
        <begin position="64"/>
        <end position="88"/>
    </location>
</feature>
<protein>
    <submittedName>
        <fullName evidence="3">Uncharacterized protein</fullName>
    </submittedName>
</protein>
<comment type="caution">
    <text evidence="3">The sequence shown here is derived from an EMBL/GenBank/DDBJ whole genome shotgun (WGS) entry which is preliminary data.</text>
</comment>
<dbReference type="SUPFAM" id="SSF81324">
    <property type="entry name" value="Voltage-gated potassium channels"/>
    <property type="match status" value="1"/>
</dbReference>
<keyword evidence="2" id="KW-1133">Transmembrane helix</keyword>
<evidence type="ECO:0000256" key="1">
    <source>
        <dbReference type="SAM" id="MobiDB-lite"/>
    </source>
</evidence>
<feature type="region of interest" description="Disordered" evidence="1">
    <location>
        <begin position="1"/>
        <end position="36"/>
    </location>
</feature>
<organism evidence="3 4">
    <name type="scientific">Cichlidogyrus casuarinus</name>
    <dbReference type="NCBI Taxonomy" id="1844966"/>
    <lineage>
        <taxon>Eukaryota</taxon>
        <taxon>Metazoa</taxon>
        <taxon>Spiralia</taxon>
        <taxon>Lophotrochozoa</taxon>
        <taxon>Platyhelminthes</taxon>
        <taxon>Monogenea</taxon>
        <taxon>Monopisthocotylea</taxon>
        <taxon>Dactylogyridea</taxon>
        <taxon>Ancyrocephalidae</taxon>
        <taxon>Cichlidogyrus</taxon>
    </lineage>
</organism>
<dbReference type="Gene3D" id="1.10.287.70">
    <property type="match status" value="1"/>
</dbReference>
<proteinExistence type="predicted"/>
<reference evidence="3 4" key="1">
    <citation type="submission" date="2024-11" db="EMBL/GenBank/DDBJ databases">
        <title>Adaptive evolution of stress response genes in parasites aligns with host niche diversity.</title>
        <authorList>
            <person name="Hahn C."/>
            <person name="Resl P."/>
        </authorList>
    </citation>
    <scope>NUCLEOTIDE SEQUENCE [LARGE SCALE GENOMIC DNA]</scope>
    <source>
        <strain evidence="3">EGGRZ-B1_66</strain>
        <tissue evidence="3">Body</tissue>
    </source>
</reference>
<keyword evidence="2" id="KW-0812">Transmembrane</keyword>
<evidence type="ECO:0000256" key="2">
    <source>
        <dbReference type="SAM" id="Phobius"/>
    </source>
</evidence>
<accession>A0ABD2PQE1</accession>
<sequence>MAQPQKAGGNASVVGAEQQQQQQQQSSASTSINKTNFSGLSREQKQRLLLIEKRRRQVRKAKSACKGFISFLCSQIGLSSLVVAYTILGGIVFRRIESENEQETHRKSLSALNTEVDALIRHFESVLLEENKDDQNKKSALTEELRKYVENNGDGRKIDWITINGTFPDDISKEKASLAAYLESNNFKKYIINETNMSFTAEKENRIDVMDKLGRVRVESYRAILKRRVNESLWGWTKVTKGYVLNDGWTAGEDFKWSIEGSILFAITIITTIGKSAAQET</sequence>
<name>A0ABD2PQE1_9PLAT</name>
<dbReference type="AlphaFoldDB" id="A0ABD2PQE1"/>
<evidence type="ECO:0000313" key="4">
    <source>
        <dbReference type="Proteomes" id="UP001626550"/>
    </source>
</evidence>
<dbReference type="EMBL" id="JBJKFK010003610">
    <property type="protein sequence ID" value="KAL3309721.1"/>
    <property type="molecule type" value="Genomic_DNA"/>
</dbReference>
<keyword evidence="2" id="KW-0472">Membrane</keyword>
<feature type="compositionally biased region" description="Polar residues" evidence="1">
    <location>
        <begin position="26"/>
        <end position="36"/>
    </location>
</feature>
<dbReference type="Proteomes" id="UP001626550">
    <property type="component" value="Unassembled WGS sequence"/>
</dbReference>
<keyword evidence="4" id="KW-1185">Reference proteome</keyword>
<evidence type="ECO:0000313" key="3">
    <source>
        <dbReference type="EMBL" id="KAL3309721.1"/>
    </source>
</evidence>